<dbReference type="AlphaFoldDB" id="A0AAD5SBQ8"/>
<dbReference type="NCBIfam" id="NF002696">
    <property type="entry name" value="PRK02487.1-5"/>
    <property type="match status" value="1"/>
</dbReference>
<dbReference type="SUPFAM" id="SSF143744">
    <property type="entry name" value="GlcG-like"/>
    <property type="match status" value="1"/>
</dbReference>
<dbReference type="InterPro" id="IPR005624">
    <property type="entry name" value="PduO/GlcC-like"/>
</dbReference>
<dbReference type="PANTHER" id="PTHR28255">
    <property type="match status" value="1"/>
</dbReference>
<name>A0AAD5SBQ8_9FUNG</name>
<dbReference type="InterPro" id="IPR038084">
    <property type="entry name" value="PduO/GlcC-like_sf"/>
</dbReference>
<evidence type="ECO:0000313" key="1">
    <source>
        <dbReference type="EMBL" id="KAJ3049903.1"/>
    </source>
</evidence>
<dbReference type="InterPro" id="IPR010371">
    <property type="entry name" value="YBR137W-like"/>
</dbReference>
<dbReference type="EMBL" id="JADGJD010000579">
    <property type="protein sequence ID" value="KAJ3049903.1"/>
    <property type="molecule type" value="Genomic_DNA"/>
</dbReference>
<proteinExistence type="predicted"/>
<dbReference type="PANTHER" id="PTHR28255:SF1">
    <property type="entry name" value="UPF0303 PROTEIN YBR137W"/>
    <property type="match status" value="1"/>
</dbReference>
<gene>
    <name evidence="1" type="ORF">HK097_009110</name>
</gene>
<protein>
    <submittedName>
        <fullName evidence="1">Uncharacterized protein</fullName>
    </submittedName>
</protein>
<evidence type="ECO:0000313" key="2">
    <source>
        <dbReference type="Proteomes" id="UP001212841"/>
    </source>
</evidence>
<keyword evidence="2" id="KW-1185">Reference proteome</keyword>
<reference evidence="1" key="1">
    <citation type="submission" date="2020-05" db="EMBL/GenBank/DDBJ databases">
        <title>Phylogenomic resolution of chytrid fungi.</title>
        <authorList>
            <person name="Stajich J.E."/>
            <person name="Amses K."/>
            <person name="Simmons R."/>
            <person name="Seto K."/>
            <person name="Myers J."/>
            <person name="Bonds A."/>
            <person name="Quandt C.A."/>
            <person name="Barry K."/>
            <person name="Liu P."/>
            <person name="Grigoriev I."/>
            <person name="Longcore J.E."/>
            <person name="James T.Y."/>
        </authorList>
    </citation>
    <scope>NUCLEOTIDE SEQUENCE</scope>
    <source>
        <strain evidence="1">JEL0318</strain>
    </source>
</reference>
<dbReference type="Pfam" id="PF03928">
    <property type="entry name" value="HbpS-like"/>
    <property type="match status" value="1"/>
</dbReference>
<accession>A0AAD5SBQ8</accession>
<comment type="caution">
    <text evidence="1">The sequence shown here is derived from an EMBL/GenBank/DDBJ whole genome shotgun (WGS) entry which is preliminary data.</text>
</comment>
<dbReference type="Proteomes" id="UP001212841">
    <property type="component" value="Unassembled WGS sequence"/>
</dbReference>
<sequence length="155" mass="17359">MDPTPEFLAELESHEQTIIFPEFTSKTALELGNALIAACPSGKGITVSIIKNGHLMFYHSMDGCNPDNDHWIQRKNRTVNRFHMSSYRFGRELAAKGQKLKDRYCSEEEYCEHGGAFPLKVKGSGVIGTITVSGLPQHDDHMLFVNTAKKYLNLA</sequence>
<organism evidence="1 2">
    <name type="scientific">Rhizophlyctis rosea</name>
    <dbReference type="NCBI Taxonomy" id="64517"/>
    <lineage>
        <taxon>Eukaryota</taxon>
        <taxon>Fungi</taxon>
        <taxon>Fungi incertae sedis</taxon>
        <taxon>Chytridiomycota</taxon>
        <taxon>Chytridiomycota incertae sedis</taxon>
        <taxon>Chytridiomycetes</taxon>
        <taxon>Rhizophlyctidales</taxon>
        <taxon>Rhizophlyctidaceae</taxon>
        <taxon>Rhizophlyctis</taxon>
    </lineage>
</organism>
<dbReference type="Gene3D" id="3.30.450.150">
    <property type="entry name" value="Haem-degrading domain"/>
    <property type="match status" value="1"/>
</dbReference>
<dbReference type="PIRSF" id="PIRSF008757">
    <property type="entry name" value="UCP008757"/>
    <property type="match status" value="1"/>
</dbReference>